<feature type="compositionally biased region" description="Polar residues" evidence="8">
    <location>
        <begin position="46"/>
        <end position="62"/>
    </location>
</feature>
<comment type="subcellular location">
    <subcellularLocation>
        <location evidence="1">Nucleus</location>
    </subcellularLocation>
</comment>
<reference evidence="9 10" key="1">
    <citation type="submission" date="2015-04" db="EMBL/GenBank/DDBJ databases">
        <authorList>
            <person name="Syromyatnikov M.Y."/>
            <person name="Popov V.N."/>
        </authorList>
    </citation>
    <scope>NUCLEOTIDE SEQUENCE [LARGE SCALE GENOMIC DNA]</scope>
</reference>
<dbReference type="GO" id="GO:0072686">
    <property type="term" value="C:mitotic spindle"/>
    <property type="evidence" value="ECO:0007669"/>
    <property type="project" value="TreeGrafter"/>
</dbReference>
<evidence type="ECO:0000256" key="2">
    <source>
        <dbReference type="ARBA" id="ARBA00008029"/>
    </source>
</evidence>
<dbReference type="STRING" id="568069.A0A1J1HY68"/>
<evidence type="ECO:0000256" key="7">
    <source>
        <dbReference type="SAM" id="Coils"/>
    </source>
</evidence>
<dbReference type="PANTHER" id="PTHR23168">
    <property type="entry name" value="MITOTIC SPINDLE ASSEMBLY CHECKPOINT PROTEIN MAD1 MITOTIC ARREST DEFICIENT-LIKE PROTEIN 1"/>
    <property type="match status" value="1"/>
</dbReference>
<feature type="coiled-coil region" evidence="7">
    <location>
        <begin position="480"/>
        <end position="558"/>
    </location>
</feature>
<evidence type="ECO:0000256" key="6">
    <source>
        <dbReference type="ARBA" id="ARBA00023306"/>
    </source>
</evidence>
<dbReference type="EMBL" id="CVRI01000035">
    <property type="protein sequence ID" value="CRK92899.1"/>
    <property type="molecule type" value="Genomic_DNA"/>
</dbReference>
<dbReference type="PANTHER" id="PTHR23168:SF0">
    <property type="entry name" value="MITOTIC SPINDLE ASSEMBLY CHECKPOINT PROTEIN MAD1"/>
    <property type="match status" value="1"/>
</dbReference>
<organism evidence="9 10">
    <name type="scientific">Clunio marinus</name>
    <dbReference type="NCBI Taxonomy" id="568069"/>
    <lineage>
        <taxon>Eukaryota</taxon>
        <taxon>Metazoa</taxon>
        <taxon>Ecdysozoa</taxon>
        <taxon>Arthropoda</taxon>
        <taxon>Hexapoda</taxon>
        <taxon>Insecta</taxon>
        <taxon>Pterygota</taxon>
        <taxon>Neoptera</taxon>
        <taxon>Endopterygota</taxon>
        <taxon>Diptera</taxon>
        <taxon>Nematocera</taxon>
        <taxon>Chironomoidea</taxon>
        <taxon>Chironomidae</taxon>
        <taxon>Clunio</taxon>
    </lineage>
</organism>
<keyword evidence="7" id="KW-0175">Coiled coil</keyword>
<name>A0A1J1HY68_9DIPT</name>
<dbReference type="SUPFAM" id="SSF75704">
    <property type="entry name" value="Mitotic arrest deficient-like 1, Mad1"/>
    <property type="match status" value="1"/>
</dbReference>
<protein>
    <submittedName>
        <fullName evidence="9">CLUMA_CG006298, isoform A</fullName>
    </submittedName>
</protein>
<comment type="similarity">
    <text evidence="2">Belongs to the MAD1 family.</text>
</comment>
<dbReference type="OrthoDB" id="331602at2759"/>
<sequence length="748" mass="86925">MNFDKLVDSSLKVVPKRLSFDFLNMSNTSDNEKASKKRRFSELENNKQQMNLSQSSTFLNPNETERNETLNSSTGSLCGSWEAKLLKGDLVEAQSRITQLKKEIQHQETIQAEMELKFTAKEKALENEKNQLQCKADELLKILKRNRKNESHLKEEVCGLKNQLCLNKQNFDRKLFSIQTENSSLKENLSFDVNDLNNEISQLKRQNTELSSKLVSSEEECKALSIQNERLKTQVEDLNTMRNDYEKEKNDHFNIQMKVKELEYEISGYGNWKSLSKALQSQAQNVSEMEKELKYLRHTNNNLQESLGNKLLLEEQVHDLATRLKRYDDESNHQTTMKIEVETLEKELKEWKKLASDFSEQNSSINPINLRSYIENHLHRNLLLMSEKSNQSSEKSSLQTELEDIKNKNQTLTTQIESLRKSLKSHQSVLAKLQKKLLLVTTERDSQRQLLDSYERDLTISQTSTSNSASAESQQNRIRNEMLEKTVNGYKELCAKLEAELAEVRRQTGGQLVKVSTTSSSDQYDALRNDLDSFRSENEKLKKRKNELEIEIENMLLRQNVMGNDNRFKVVHFKQNPSSIAQEENVNDVAKLKAEIERLKIRNKKLEAGNEDLTTRVNETMSMTLNIKEFQNLREEYKTLEAKYKENEKVFTNVNQELREVIYMLFGYKLDRYGHSNYRITSMYADHENDELMFQLNSQGTLDMLETEYSKTLDTLMDNYLRSATGSLPAFTSALTLDLVLKMTMTST</sequence>
<keyword evidence="5" id="KW-0539">Nucleus</keyword>
<evidence type="ECO:0000256" key="5">
    <source>
        <dbReference type="ARBA" id="ARBA00023242"/>
    </source>
</evidence>
<evidence type="ECO:0000256" key="8">
    <source>
        <dbReference type="SAM" id="MobiDB-lite"/>
    </source>
</evidence>
<feature type="coiled-coil region" evidence="7">
    <location>
        <begin position="279"/>
        <end position="361"/>
    </location>
</feature>
<keyword evidence="6" id="KW-0131">Cell cycle</keyword>
<gene>
    <name evidence="9" type="ORF">CLUMA_CG006298</name>
</gene>
<evidence type="ECO:0000256" key="4">
    <source>
        <dbReference type="ARBA" id="ARBA00022776"/>
    </source>
</evidence>
<dbReference type="InterPro" id="IPR008672">
    <property type="entry name" value="Mad1"/>
</dbReference>
<dbReference type="GO" id="GO:0051301">
    <property type="term" value="P:cell division"/>
    <property type="evidence" value="ECO:0007669"/>
    <property type="project" value="UniProtKB-KW"/>
</dbReference>
<proteinExistence type="inferred from homology"/>
<accession>A0A1J1HY68</accession>
<feature type="coiled-coil region" evidence="7">
    <location>
        <begin position="83"/>
        <end position="149"/>
    </location>
</feature>
<dbReference type="Proteomes" id="UP000183832">
    <property type="component" value="Unassembled WGS sequence"/>
</dbReference>
<keyword evidence="10" id="KW-1185">Reference proteome</keyword>
<feature type="coiled-coil region" evidence="7">
    <location>
        <begin position="388"/>
        <end position="436"/>
    </location>
</feature>
<dbReference type="GO" id="GO:0051315">
    <property type="term" value="P:attachment of mitotic spindle microtubules to kinetochore"/>
    <property type="evidence" value="ECO:0007669"/>
    <property type="project" value="TreeGrafter"/>
</dbReference>
<feature type="region of interest" description="Disordered" evidence="8">
    <location>
        <begin position="44"/>
        <end position="73"/>
    </location>
</feature>
<feature type="coiled-coil region" evidence="7">
    <location>
        <begin position="186"/>
        <end position="251"/>
    </location>
</feature>
<dbReference type="GO" id="GO:0007094">
    <property type="term" value="P:mitotic spindle assembly checkpoint signaling"/>
    <property type="evidence" value="ECO:0007669"/>
    <property type="project" value="InterPro"/>
</dbReference>
<evidence type="ECO:0000256" key="1">
    <source>
        <dbReference type="ARBA" id="ARBA00004123"/>
    </source>
</evidence>
<keyword evidence="3" id="KW-0132">Cell division</keyword>
<dbReference type="AlphaFoldDB" id="A0A1J1HY68"/>
<dbReference type="Pfam" id="PF05557">
    <property type="entry name" value="MAD"/>
    <property type="match status" value="1"/>
</dbReference>
<evidence type="ECO:0000313" key="10">
    <source>
        <dbReference type="Proteomes" id="UP000183832"/>
    </source>
</evidence>
<dbReference type="Gene3D" id="6.10.250.90">
    <property type="match status" value="1"/>
</dbReference>
<evidence type="ECO:0000256" key="3">
    <source>
        <dbReference type="ARBA" id="ARBA00022618"/>
    </source>
</evidence>
<keyword evidence="4" id="KW-0498">Mitosis</keyword>
<feature type="coiled-coil region" evidence="7">
    <location>
        <begin position="582"/>
        <end position="657"/>
    </location>
</feature>
<dbReference type="GO" id="GO:0005635">
    <property type="term" value="C:nuclear envelope"/>
    <property type="evidence" value="ECO:0007669"/>
    <property type="project" value="TreeGrafter"/>
</dbReference>
<dbReference type="GO" id="GO:0000776">
    <property type="term" value="C:kinetochore"/>
    <property type="evidence" value="ECO:0007669"/>
    <property type="project" value="TreeGrafter"/>
</dbReference>
<dbReference type="Gene3D" id="3.30.457.60">
    <property type="match status" value="1"/>
</dbReference>
<evidence type="ECO:0000313" key="9">
    <source>
        <dbReference type="EMBL" id="CRK92899.1"/>
    </source>
</evidence>